<dbReference type="SUPFAM" id="SSF53756">
    <property type="entry name" value="UDP-Glycosyltransferase/glycogen phosphorylase"/>
    <property type="match status" value="1"/>
</dbReference>
<feature type="repeat" description="TPR" evidence="4">
    <location>
        <begin position="42"/>
        <end position="75"/>
    </location>
</feature>
<protein>
    <recommendedName>
        <fullName evidence="5">Glycosyltransferase 2-like domain-containing protein</fullName>
    </recommendedName>
</protein>
<dbReference type="SUPFAM" id="SSF48452">
    <property type="entry name" value="TPR-like"/>
    <property type="match status" value="1"/>
</dbReference>
<evidence type="ECO:0000313" key="6">
    <source>
        <dbReference type="EMBL" id="OLP52785.1"/>
    </source>
</evidence>
<dbReference type="InterPro" id="IPR011990">
    <property type="entry name" value="TPR-like_helical_dom_sf"/>
</dbReference>
<dbReference type="Gene3D" id="3.40.50.2000">
    <property type="entry name" value="Glycogen Phosphorylase B"/>
    <property type="match status" value="1"/>
</dbReference>
<keyword evidence="2" id="KW-0328">Glycosyltransferase</keyword>
<dbReference type="STRING" id="1672749.BJF92_07305"/>
<reference evidence="6 7" key="1">
    <citation type="submission" date="2016-09" db="EMBL/GenBank/DDBJ databases">
        <title>Rhizobium sp. nov., a novel species isolated from the rice rhizosphere.</title>
        <authorList>
            <person name="Zhao J."/>
            <person name="Zhang X."/>
        </authorList>
    </citation>
    <scope>NUCLEOTIDE SEQUENCE [LARGE SCALE GENOMIC DNA]</scope>
    <source>
        <strain evidence="6 7">MH17</strain>
    </source>
</reference>
<evidence type="ECO:0000256" key="4">
    <source>
        <dbReference type="PROSITE-ProRule" id="PRU00339"/>
    </source>
</evidence>
<dbReference type="GO" id="GO:0016757">
    <property type="term" value="F:glycosyltransferase activity"/>
    <property type="evidence" value="ECO:0007669"/>
    <property type="project" value="UniProtKB-KW"/>
</dbReference>
<evidence type="ECO:0000259" key="5">
    <source>
        <dbReference type="Pfam" id="PF00535"/>
    </source>
</evidence>
<comment type="similarity">
    <text evidence="1">Belongs to the glycosyltransferase 2 family.</text>
</comment>
<proteinExistence type="inferred from homology"/>
<evidence type="ECO:0000313" key="7">
    <source>
        <dbReference type="Proteomes" id="UP000186143"/>
    </source>
</evidence>
<dbReference type="InterPro" id="IPR019734">
    <property type="entry name" value="TPR_rpt"/>
</dbReference>
<dbReference type="SUPFAM" id="SSF53448">
    <property type="entry name" value="Nucleotide-diphospho-sugar transferases"/>
    <property type="match status" value="1"/>
</dbReference>
<sequence length="881" mass="96397">MAGGKPSLSKLQQRADQANAARNWSEAASLYEQVLAIDPSRAALWIQLGHCRKEAGDIEGAREAYLEAAERAPGLSEPYFHLAHMVRHRGDLWQGFLAFHEAYKADGNAQAASELALMIGTTDSFDTVKADVQSVFDAADYLELNPDIAQAGVDPLLHYLMFGWKEKRSPSHIFDPWYYEQRYKSQIKPGELPLVHFARNRDKGFRGNLLSHERWFTPKAPSEAEWAALSPARLSSDTRAVVILPVYKGYDETLAAVYHALSARGDAPYSLLVINDCGPDAALNAVLSALGEKGLFDYHMSTVNRGFVQTCNHAINELSGGLDVILLNSDAFVFPGWFERMIAHADRDPRAATITPLSNNATLCSYPVRDKNNLLALECSPAALNDLAGQINAGRAVDAPTGVGFCFYMRRSVIEEIGALDPVAFKLGYGEENDFCMRSLNAGYRNLIATDIFVFHVGSVSFSSTKQANFDAGQKALLEKHPNYPLLVQHHFKADPTRSGRRALDAARLIEAAKGATLILTHNWGGGIDTYLKDKKAEFSANGRPVLLMTVQDRHFVSLFSDEGIFIPNLAGIDLRTEMPLVEALLSGLDLDLVHLNSFAGLSWRFHKALLSLIAGLPAKKTLVVHDYAAVSHHYQLIRPDQIYAGIPTLEDLRSWTAMTMEQAADPCDVDERQEAYRALFASGAVIEAPSRAAADIMAGFYPQAVIKVAPHREDWNAAKLPAILPRRPDGRLRIALLGAIGPHKGGDLLLSLARDARARRLPIDYSIVGYSSDDAALAAEGVKITGRYADNEEAMTHLASLQPDLIFIPSIWAETYCYTLSIALESGIPPVVFDLGAQSERLRAAGRGTILDPRLINSPAALSDTLLALALPAKAEPKRA</sequence>
<feature type="domain" description="Glycosyltransferase 2-like" evidence="5">
    <location>
        <begin position="242"/>
        <end position="417"/>
    </location>
</feature>
<accession>A0A1Q9AD13</accession>
<dbReference type="InterPro" id="IPR001173">
    <property type="entry name" value="Glyco_trans_2-like"/>
</dbReference>
<gene>
    <name evidence="6" type="ORF">BJF92_07305</name>
</gene>
<dbReference type="EMBL" id="MKIO01000042">
    <property type="protein sequence ID" value="OLP52785.1"/>
    <property type="molecule type" value="Genomic_DNA"/>
</dbReference>
<keyword evidence="4" id="KW-0802">TPR repeat</keyword>
<dbReference type="SMART" id="SM00028">
    <property type="entry name" value="TPR"/>
    <property type="match status" value="3"/>
</dbReference>
<dbReference type="PANTHER" id="PTHR43179">
    <property type="entry name" value="RHAMNOSYLTRANSFERASE WBBL"/>
    <property type="match status" value="1"/>
</dbReference>
<dbReference type="PROSITE" id="PS50005">
    <property type="entry name" value="TPR"/>
    <property type="match status" value="1"/>
</dbReference>
<keyword evidence="3" id="KW-0808">Transferase</keyword>
<organism evidence="6 7">
    <name type="scientific">Xaviernesmea rhizosphaerae</name>
    <dbReference type="NCBI Taxonomy" id="1672749"/>
    <lineage>
        <taxon>Bacteria</taxon>
        <taxon>Pseudomonadati</taxon>
        <taxon>Pseudomonadota</taxon>
        <taxon>Alphaproteobacteria</taxon>
        <taxon>Hyphomicrobiales</taxon>
        <taxon>Rhizobiaceae</taxon>
        <taxon>Rhizobium/Agrobacterium group</taxon>
        <taxon>Xaviernesmea</taxon>
    </lineage>
</organism>
<dbReference type="AlphaFoldDB" id="A0A1Q9AD13"/>
<evidence type="ECO:0000256" key="2">
    <source>
        <dbReference type="ARBA" id="ARBA00022676"/>
    </source>
</evidence>
<evidence type="ECO:0000256" key="1">
    <source>
        <dbReference type="ARBA" id="ARBA00006739"/>
    </source>
</evidence>
<dbReference type="InterPro" id="IPR029044">
    <property type="entry name" value="Nucleotide-diphossugar_trans"/>
</dbReference>
<dbReference type="PANTHER" id="PTHR43179:SF12">
    <property type="entry name" value="GALACTOFURANOSYLTRANSFERASE GLFT2"/>
    <property type="match status" value="1"/>
</dbReference>
<dbReference type="Gene3D" id="1.25.40.10">
    <property type="entry name" value="Tetratricopeptide repeat domain"/>
    <property type="match status" value="1"/>
</dbReference>
<dbReference type="Pfam" id="PF14559">
    <property type="entry name" value="TPR_19"/>
    <property type="match status" value="1"/>
</dbReference>
<name>A0A1Q9AD13_9HYPH</name>
<dbReference type="Gene3D" id="3.90.550.10">
    <property type="entry name" value="Spore Coat Polysaccharide Biosynthesis Protein SpsA, Chain A"/>
    <property type="match status" value="1"/>
</dbReference>
<evidence type="ECO:0000256" key="3">
    <source>
        <dbReference type="ARBA" id="ARBA00022679"/>
    </source>
</evidence>
<dbReference type="Pfam" id="PF00535">
    <property type="entry name" value="Glycos_transf_2"/>
    <property type="match status" value="1"/>
</dbReference>
<comment type="caution">
    <text evidence="6">The sequence shown here is derived from an EMBL/GenBank/DDBJ whole genome shotgun (WGS) entry which is preliminary data.</text>
</comment>
<dbReference type="Proteomes" id="UP000186143">
    <property type="component" value="Unassembled WGS sequence"/>
</dbReference>